<dbReference type="AlphaFoldDB" id="A0A811Y1Q8"/>
<sequence>MDNTAKWRTPPLKHPYLKVSQLLVLASLFYFCSGIIQVNKTVKEVAVLSCDYNISTTELMKVRIYWQKDDEVVLAVTSGQTKVWSKYENRTFADFTNNLSIVIMALRLSDNGKYTCIVQKTEKRSYKVKHMTSVMLLVRADFPVPSITDLGNPSHDIKRIMCSTSGGFPKPHLSWWENEEELNAANTTVSQDPDTELYTISSELDFNITNNHSFVCLVKYGDLTVSQIFNWQKSVEPHPPSNQQQLWVILILVVSGVIAVITAITGGCLAHSKYYHAIILTSISGSPNSIGMCQHFSEVLVSSLLVSPSSTHSLDRHFKDTYYVSSSLLGTGVTNNDSVPPRHIPLESIFFPLTLYFLGGAGAWKLI</sequence>
<keyword evidence="7" id="KW-1015">Disulfide bond</keyword>
<dbReference type="GO" id="GO:0009897">
    <property type="term" value="C:external side of plasma membrane"/>
    <property type="evidence" value="ECO:0007669"/>
    <property type="project" value="TreeGrafter"/>
</dbReference>
<dbReference type="GO" id="GO:0006955">
    <property type="term" value="P:immune response"/>
    <property type="evidence" value="ECO:0007669"/>
    <property type="project" value="TreeGrafter"/>
</dbReference>
<dbReference type="EMBL" id="CAJHUB010000659">
    <property type="protein sequence ID" value="CAD7670777.1"/>
    <property type="molecule type" value="Genomic_DNA"/>
</dbReference>
<protein>
    <recommendedName>
        <fullName evidence="11">T-lymphocyte activation antigen CD80</fullName>
    </recommendedName>
    <alternativeName>
        <fullName evidence="12">Activation B7-1 antigen</fullName>
    </alternativeName>
</protein>
<dbReference type="SUPFAM" id="SSF48726">
    <property type="entry name" value="Immunoglobulin"/>
    <property type="match status" value="2"/>
</dbReference>
<dbReference type="Pfam" id="PF08205">
    <property type="entry name" value="C2-set_2"/>
    <property type="match status" value="1"/>
</dbReference>
<feature type="domain" description="Ig-like" evidence="14">
    <location>
        <begin position="15"/>
        <end position="132"/>
    </location>
</feature>
<dbReference type="CDD" id="cd16083">
    <property type="entry name" value="IgC1_CD80"/>
    <property type="match status" value="1"/>
</dbReference>
<evidence type="ECO:0000256" key="5">
    <source>
        <dbReference type="ARBA" id="ARBA00022989"/>
    </source>
</evidence>
<keyword evidence="6 13" id="KW-0472">Membrane</keyword>
<dbReference type="Proteomes" id="UP000645828">
    <property type="component" value="Unassembled WGS sequence"/>
</dbReference>
<dbReference type="PROSITE" id="PS50835">
    <property type="entry name" value="IG_LIKE"/>
    <property type="match status" value="2"/>
</dbReference>
<evidence type="ECO:0000256" key="2">
    <source>
        <dbReference type="ARBA" id="ARBA00022475"/>
    </source>
</evidence>
<evidence type="ECO:0000256" key="11">
    <source>
        <dbReference type="ARBA" id="ARBA00074080"/>
    </source>
</evidence>
<evidence type="ECO:0000256" key="10">
    <source>
        <dbReference type="ARBA" id="ARBA00023319"/>
    </source>
</evidence>
<evidence type="ECO:0000256" key="7">
    <source>
        <dbReference type="ARBA" id="ARBA00023157"/>
    </source>
</evidence>
<evidence type="ECO:0000256" key="8">
    <source>
        <dbReference type="ARBA" id="ARBA00023170"/>
    </source>
</evidence>
<dbReference type="FunFam" id="2.60.40.10:FF:001077">
    <property type="entry name" value="T-lymphocyte activation antigen CD80"/>
    <property type="match status" value="1"/>
</dbReference>
<feature type="domain" description="Ig-like" evidence="14">
    <location>
        <begin position="145"/>
        <end position="226"/>
    </location>
</feature>
<dbReference type="Gene3D" id="2.60.40.10">
    <property type="entry name" value="Immunoglobulins"/>
    <property type="match status" value="2"/>
</dbReference>
<evidence type="ECO:0000256" key="9">
    <source>
        <dbReference type="ARBA" id="ARBA00023180"/>
    </source>
</evidence>
<keyword evidence="9" id="KW-0325">Glycoprotein</keyword>
<evidence type="ECO:0000259" key="14">
    <source>
        <dbReference type="PROSITE" id="PS50835"/>
    </source>
</evidence>
<comment type="subcellular location">
    <subcellularLocation>
        <location evidence="1">Cell membrane</location>
        <topology evidence="1">Single-pass type I membrane protein</topology>
    </subcellularLocation>
</comment>
<dbReference type="Pfam" id="PF07686">
    <property type="entry name" value="V-set"/>
    <property type="match status" value="1"/>
</dbReference>
<dbReference type="GO" id="GO:0031295">
    <property type="term" value="P:T cell costimulation"/>
    <property type="evidence" value="ECO:0007669"/>
    <property type="project" value="InterPro"/>
</dbReference>
<gene>
    <name evidence="15" type="ORF">NYPRO_LOCUS3572</name>
</gene>
<reference evidence="15" key="1">
    <citation type="submission" date="2020-12" db="EMBL/GenBank/DDBJ databases">
        <authorList>
            <consortium name="Molecular Ecology Group"/>
        </authorList>
    </citation>
    <scope>NUCLEOTIDE SEQUENCE</scope>
    <source>
        <strain evidence="15">TBG_1078</strain>
    </source>
</reference>
<dbReference type="FunFam" id="2.60.40.10:FF:000910">
    <property type="entry name" value="T-lymphocyte activation antigen CD80"/>
    <property type="match status" value="1"/>
</dbReference>
<evidence type="ECO:0000256" key="3">
    <source>
        <dbReference type="ARBA" id="ARBA00022692"/>
    </source>
</evidence>
<evidence type="ECO:0000256" key="13">
    <source>
        <dbReference type="SAM" id="Phobius"/>
    </source>
</evidence>
<dbReference type="InterPro" id="IPR036179">
    <property type="entry name" value="Ig-like_dom_sf"/>
</dbReference>
<dbReference type="InterPro" id="IPR013106">
    <property type="entry name" value="Ig_V-set"/>
</dbReference>
<name>A0A811Y1Q8_NYCPR</name>
<dbReference type="PANTHER" id="PTHR25466:SF4">
    <property type="entry name" value="T-LYMPHOCYTE ACTIVATION ANTIGEN CD80"/>
    <property type="match status" value="1"/>
</dbReference>
<dbReference type="GO" id="GO:0007166">
    <property type="term" value="P:cell surface receptor signaling pathway"/>
    <property type="evidence" value="ECO:0007669"/>
    <property type="project" value="TreeGrafter"/>
</dbReference>
<keyword evidence="5 13" id="KW-1133">Transmembrane helix</keyword>
<keyword evidence="16" id="KW-1185">Reference proteome</keyword>
<keyword evidence="4" id="KW-0732">Signal</keyword>
<comment type="caution">
    <text evidence="15">The sequence shown here is derived from an EMBL/GenBank/DDBJ whole genome shotgun (WGS) entry which is preliminary data.</text>
</comment>
<evidence type="ECO:0000313" key="15">
    <source>
        <dbReference type="EMBL" id="CAD7670777.1"/>
    </source>
</evidence>
<dbReference type="InterPro" id="IPR051713">
    <property type="entry name" value="T-cell_Activation_Regulation"/>
</dbReference>
<dbReference type="SMART" id="SM00409">
    <property type="entry name" value="IG"/>
    <property type="match status" value="1"/>
</dbReference>
<dbReference type="GO" id="GO:0015026">
    <property type="term" value="F:coreceptor activity"/>
    <property type="evidence" value="ECO:0007669"/>
    <property type="project" value="InterPro"/>
</dbReference>
<keyword evidence="8" id="KW-0675">Receptor</keyword>
<evidence type="ECO:0000256" key="1">
    <source>
        <dbReference type="ARBA" id="ARBA00004251"/>
    </source>
</evidence>
<dbReference type="InterPro" id="IPR013162">
    <property type="entry name" value="CD80_C2-set"/>
</dbReference>
<keyword evidence="10" id="KW-0393">Immunoglobulin domain</keyword>
<dbReference type="GO" id="GO:0071222">
    <property type="term" value="P:cellular response to lipopolysaccharide"/>
    <property type="evidence" value="ECO:0007669"/>
    <property type="project" value="TreeGrafter"/>
</dbReference>
<dbReference type="InterPro" id="IPR007110">
    <property type="entry name" value="Ig-like_dom"/>
</dbReference>
<dbReference type="InterPro" id="IPR003599">
    <property type="entry name" value="Ig_sub"/>
</dbReference>
<evidence type="ECO:0000256" key="6">
    <source>
        <dbReference type="ARBA" id="ARBA00023136"/>
    </source>
</evidence>
<evidence type="ECO:0000256" key="12">
    <source>
        <dbReference type="ARBA" id="ARBA00079216"/>
    </source>
</evidence>
<keyword evidence="2" id="KW-1003">Cell membrane</keyword>
<keyword evidence="3 13" id="KW-0812">Transmembrane</keyword>
<evidence type="ECO:0000256" key="4">
    <source>
        <dbReference type="ARBA" id="ARBA00022729"/>
    </source>
</evidence>
<feature type="transmembrane region" description="Helical" evidence="13">
    <location>
        <begin position="246"/>
        <end position="270"/>
    </location>
</feature>
<dbReference type="InterPro" id="IPR037676">
    <property type="entry name" value="CD80_IgC"/>
</dbReference>
<dbReference type="GO" id="GO:0042130">
    <property type="term" value="P:negative regulation of T cell proliferation"/>
    <property type="evidence" value="ECO:0007669"/>
    <property type="project" value="TreeGrafter"/>
</dbReference>
<dbReference type="GO" id="GO:0042102">
    <property type="term" value="P:positive regulation of T cell proliferation"/>
    <property type="evidence" value="ECO:0007669"/>
    <property type="project" value="TreeGrafter"/>
</dbReference>
<dbReference type="PANTHER" id="PTHR25466">
    <property type="entry name" value="T-LYMPHOCYTE ACTIVATION ANTIGEN"/>
    <property type="match status" value="1"/>
</dbReference>
<dbReference type="InterPro" id="IPR013783">
    <property type="entry name" value="Ig-like_fold"/>
</dbReference>
<accession>A0A811Y1Q8</accession>
<organism evidence="15 16">
    <name type="scientific">Nyctereutes procyonoides</name>
    <name type="common">Raccoon dog</name>
    <name type="synonym">Canis procyonoides</name>
    <dbReference type="NCBI Taxonomy" id="34880"/>
    <lineage>
        <taxon>Eukaryota</taxon>
        <taxon>Metazoa</taxon>
        <taxon>Chordata</taxon>
        <taxon>Craniata</taxon>
        <taxon>Vertebrata</taxon>
        <taxon>Euteleostomi</taxon>
        <taxon>Mammalia</taxon>
        <taxon>Eutheria</taxon>
        <taxon>Laurasiatheria</taxon>
        <taxon>Carnivora</taxon>
        <taxon>Caniformia</taxon>
        <taxon>Canidae</taxon>
        <taxon>Nyctereutes</taxon>
    </lineage>
</organism>
<proteinExistence type="predicted"/>
<evidence type="ECO:0000313" key="16">
    <source>
        <dbReference type="Proteomes" id="UP000645828"/>
    </source>
</evidence>